<evidence type="ECO:0000256" key="5">
    <source>
        <dbReference type="ARBA" id="ARBA00022842"/>
    </source>
</evidence>
<comment type="cofactor">
    <cofactor evidence="1">
        <name>Mg(2+)</name>
        <dbReference type="ChEBI" id="CHEBI:18420"/>
    </cofactor>
</comment>
<keyword evidence="3" id="KW-0808">Transferase</keyword>
<dbReference type="GO" id="GO:0046872">
    <property type="term" value="F:metal ion binding"/>
    <property type="evidence" value="ECO:0007669"/>
    <property type="project" value="UniProtKB-KW"/>
</dbReference>
<dbReference type="CDD" id="cd00685">
    <property type="entry name" value="Trans_IPPS_HT"/>
    <property type="match status" value="1"/>
</dbReference>
<dbReference type="GO" id="GO:0008299">
    <property type="term" value="P:isoprenoid biosynthetic process"/>
    <property type="evidence" value="ECO:0007669"/>
    <property type="project" value="UniProtKB-KW"/>
</dbReference>
<keyword evidence="5" id="KW-0460">Magnesium</keyword>
<dbReference type="InterPro" id="IPR008949">
    <property type="entry name" value="Isoprenoid_synthase_dom_sf"/>
</dbReference>
<dbReference type="SUPFAM" id="SSF48576">
    <property type="entry name" value="Terpenoid synthases"/>
    <property type="match status" value="1"/>
</dbReference>
<evidence type="ECO:0000256" key="1">
    <source>
        <dbReference type="ARBA" id="ARBA00001946"/>
    </source>
</evidence>
<evidence type="ECO:0000313" key="11">
    <source>
        <dbReference type="EMBL" id="THG96942.1"/>
    </source>
</evidence>
<evidence type="ECO:0000256" key="10">
    <source>
        <dbReference type="ARBA" id="ARBA00032873"/>
    </source>
</evidence>
<evidence type="ECO:0000256" key="6">
    <source>
        <dbReference type="ARBA" id="ARBA00023229"/>
    </source>
</evidence>
<keyword evidence="4" id="KW-0479">Metal-binding</keyword>
<name>A0A4V3XAB6_9APHY</name>
<proteinExistence type="inferred from homology"/>
<gene>
    <name evidence="11" type="ORF">EW026_g4974</name>
</gene>
<comment type="similarity">
    <text evidence="2">Belongs to the FPP/GGPP synthase family.</text>
</comment>
<dbReference type="SFLD" id="SFLDS00005">
    <property type="entry name" value="Isoprenoid_Synthase_Type_I"/>
    <property type="match status" value="1"/>
</dbReference>
<dbReference type="EMBL" id="SGPJ01000199">
    <property type="protein sequence ID" value="THG96942.1"/>
    <property type="molecule type" value="Genomic_DNA"/>
</dbReference>
<reference evidence="11 12" key="1">
    <citation type="submission" date="2019-02" db="EMBL/GenBank/DDBJ databases">
        <title>Genome sequencing of the rare red list fungi Phlebia centrifuga.</title>
        <authorList>
            <person name="Buettner E."/>
            <person name="Kellner H."/>
        </authorList>
    </citation>
    <scope>NUCLEOTIDE SEQUENCE [LARGE SCALE GENOMIC DNA]</scope>
    <source>
        <strain evidence="11 12">DSM 108282</strain>
    </source>
</reference>
<evidence type="ECO:0000256" key="4">
    <source>
        <dbReference type="ARBA" id="ARBA00022723"/>
    </source>
</evidence>
<comment type="caution">
    <text evidence="11">The sequence shown here is derived from an EMBL/GenBank/DDBJ whole genome shotgun (WGS) entry which is preliminary data.</text>
</comment>
<sequence>MRLAQIVEMIHVASLLHDDVIDKSPLRRGAVSAPAAFGNKLSVLAGDFLLGRTSAALSRLGENEVVELIASVIANLVEGEILQLKAMHGEDLDRESDGQGARAAVVLGGCKEGELWKEIAYAYGRNLGIAFQLVDDILDYEAGEGTLGKPGGADLRLGLATGPALFAWEEHPELGPLIERKFKQEGDVELAREFVRRSSGVERTRDLARSYADKAREVLTSLPESDAKAALVVLTERVVKRTS</sequence>
<evidence type="ECO:0000256" key="7">
    <source>
        <dbReference type="ARBA" id="ARBA00032380"/>
    </source>
</evidence>
<evidence type="ECO:0000256" key="2">
    <source>
        <dbReference type="ARBA" id="ARBA00006706"/>
    </source>
</evidence>
<dbReference type="InterPro" id="IPR033749">
    <property type="entry name" value="Polyprenyl_synt_CS"/>
</dbReference>
<protein>
    <recommendedName>
        <fullName evidence="10">(2E,6E)-farnesyl diphosphate synthase</fullName>
    </recommendedName>
    <alternativeName>
        <fullName evidence="9">Dimethylallyltranstransferase</fullName>
    </alternativeName>
    <alternativeName>
        <fullName evidence="8">Farnesyl diphosphate synthase</fullName>
    </alternativeName>
    <alternativeName>
        <fullName evidence="7">Geranyltranstransferase</fullName>
    </alternativeName>
</protein>
<dbReference type="PROSITE" id="PS00444">
    <property type="entry name" value="POLYPRENYL_SYNTHASE_2"/>
    <property type="match status" value="1"/>
</dbReference>
<dbReference type="GO" id="GO:1990234">
    <property type="term" value="C:transferase complex"/>
    <property type="evidence" value="ECO:0007669"/>
    <property type="project" value="TreeGrafter"/>
</dbReference>
<dbReference type="PANTHER" id="PTHR12001">
    <property type="entry name" value="GERANYLGERANYL PYROPHOSPHATE SYNTHASE"/>
    <property type="match status" value="1"/>
</dbReference>
<evidence type="ECO:0000256" key="9">
    <source>
        <dbReference type="ARBA" id="ARBA00032448"/>
    </source>
</evidence>
<dbReference type="Proteomes" id="UP000309038">
    <property type="component" value="Unassembled WGS sequence"/>
</dbReference>
<dbReference type="GO" id="GO:0004659">
    <property type="term" value="F:prenyltransferase activity"/>
    <property type="evidence" value="ECO:0007669"/>
    <property type="project" value="InterPro"/>
</dbReference>
<dbReference type="Pfam" id="PF00348">
    <property type="entry name" value="polyprenyl_synt"/>
    <property type="match status" value="1"/>
</dbReference>
<accession>A0A4V3XAB6</accession>
<dbReference type="InterPro" id="IPR000092">
    <property type="entry name" value="Polyprenyl_synt"/>
</dbReference>
<dbReference type="AlphaFoldDB" id="A0A4V3XAB6"/>
<keyword evidence="6" id="KW-0414">Isoprene biosynthesis</keyword>
<dbReference type="PANTHER" id="PTHR12001:SF69">
    <property type="entry name" value="ALL TRANS-POLYPRENYL-DIPHOSPHATE SYNTHASE PDSS1"/>
    <property type="match status" value="1"/>
</dbReference>
<keyword evidence="12" id="KW-1185">Reference proteome</keyword>
<dbReference type="PROSITE" id="PS00723">
    <property type="entry name" value="POLYPRENYL_SYNTHASE_1"/>
    <property type="match status" value="1"/>
</dbReference>
<evidence type="ECO:0000313" key="12">
    <source>
        <dbReference type="Proteomes" id="UP000309038"/>
    </source>
</evidence>
<evidence type="ECO:0000256" key="3">
    <source>
        <dbReference type="ARBA" id="ARBA00022679"/>
    </source>
</evidence>
<dbReference type="Gene3D" id="1.10.600.10">
    <property type="entry name" value="Farnesyl Diphosphate Synthase"/>
    <property type="match status" value="1"/>
</dbReference>
<dbReference type="GO" id="GO:0006744">
    <property type="term" value="P:ubiquinone biosynthetic process"/>
    <property type="evidence" value="ECO:0007669"/>
    <property type="project" value="TreeGrafter"/>
</dbReference>
<organism evidence="11 12">
    <name type="scientific">Hermanssonia centrifuga</name>
    <dbReference type="NCBI Taxonomy" id="98765"/>
    <lineage>
        <taxon>Eukaryota</taxon>
        <taxon>Fungi</taxon>
        <taxon>Dikarya</taxon>
        <taxon>Basidiomycota</taxon>
        <taxon>Agaricomycotina</taxon>
        <taxon>Agaricomycetes</taxon>
        <taxon>Polyporales</taxon>
        <taxon>Meruliaceae</taxon>
        <taxon>Hermanssonia</taxon>
    </lineage>
</organism>
<evidence type="ECO:0000256" key="8">
    <source>
        <dbReference type="ARBA" id="ARBA00032424"/>
    </source>
</evidence>